<comment type="caution">
    <text evidence="5">The sequence shown here is derived from an EMBL/GenBank/DDBJ whole genome shotgun (WGS) entry which is preliminary data.</text>
</comment>
<dbReference type="RefSeq" id="WP_406787725.1">
    <property type="nucleotide sequence ID" value="NZ_JBJIAA010000009.1"/>
</dbReference>
<evidence type="ECO:0000256" key="1">
    <source>
        <dbReference type="ARBA" id="ARBA00022737"/>
    </source>
</evidence>
<dbReference type="CDD" id="cd02511">
    <property type="entry name" value="Beta4Glucosyltransferase"/>
    <property type="match status" value="1"/>
</dbReference>
<dbReference type="SUPFAM" id="SSF53448">
    <property type="entry name" value="Nucleotide-diphospho-sugar transferases"/>
    <property type="match status" value="1"/>
</dbReference>
<dbReference type="Pfam" id="PF13181">
    <property type="entry name" value="TPR_8"/>
    <property type="match status" value="1"/>
</dbReference>
<keyword evidence="6" id="KW-1185">Reference proteome</keyword>
<dbReference type="InterPro" id="IPR001173">
    <property type="entry name" value="Glyco_trans_2-like"/>
</dbReference>
<dbReference type="EC" id="2.4.-.-" evidence="5"/>
<dbReference type="PANTHER" id="PTHR43630">
    <property type="entry name" value="POLY-BETA-1,6-N-ACETYL-D-GLUCOSAMINE SYNTHASE"/>
    <property type="match status" value="1"/>
</dbReference>
<dbReference type="SUPFAM" id="SSF48452">
    <property type="entry name" value="TPR-like"/>
    <property type="match status" value="2"/>
</dbReference>
<keyword evidence="2 3" id="KW-0802">TPR repeat</keyword>
<reference evidence="5 6" key="1">
    <citation type="submission" date="2024-11" db="EMBL/GenBank/DDBJ databases">
        <authorList>
            <person name="Heng Y.C."/>
            <person name="Lim A.C.H."/>
            <person name="Lee J.K.Y."/>
            <person name="Kittelmann S."/>
        </authorList>
    </citation>
    <scope>NUCLEOTIDE SEQUENCE [LARGE SCALE GENOMIC DNA]</scope>
    <source>
        <strain evidence="5 6">WILCCON 0114</strain>
    </source>
</reference>
<dbReference type="PROSITE" id="PS50005">
    <property type="entry name" value="TPR"/>
    <property type="match status" value="2"/>
</dbReference>
<evidence type="ECO:0000256" key="2">
    <source>
        <dbReference type="ARBA" id="ARBA00022803"/>
    </source>
</evidence>
<dbReference type="SMART" id="SM00028">
    <property type="entry name" value="TPR"/>
    <property type="match status" value="5"/>
</dbReference>
<evidence type="ECO:0000313" key="6">
    <source>
        <dbReference type="Proteomes" id="UP001623592"/>
    </source>
</evidence>
<dbReference type="InterPro" id="IPR029044">
    <property type="entry name" value="Nucleotide-diphossugar_trans"/>
</dbReference>
<evidence type="ECO:0000313" key="5">
    <source>
        <dbReference type="EMBL" id="MFL0251065.1"/>
    </source>
</evidence>
<protein>
    <submittedName>
        <fullName evidence="5">Glycosyltransferase</fullName>
        <ecNumber evidence="5">2.4.-.-</ecNumber>
    </submittedName>
</protein>
<dbReference type="GO" id="GO:0016757">
    <property type="term" value="F:glycosyltransferase activity"/>
    <property type="evidence" value="ECO:0007669"/>
    <property type="project" value="UniProtKB-KW"/>
</dbReference>
<gene>
    <name evidence="5" type="ORF">ACJDT4_11580</name>
</gene>
<dbReference type="Gene3D" id="3.90.550.10">
    <property type="entry name" value="Spore Coat Polysaccharide Biosynthesis Protein SpsA, Chain A"/>
    <property type="match status" value="1"/>
</dbReference>
<dbReference type="Pfam" id="PF00535">
    <property type="entry name" value="Glycos_transf_2"/>
    <property type="match status" value="1"/>
</dbReference>
<feature type="repeat" description="TPR" evidence="3">
    <location>
        <begin position="318"/>
        <end position="351"/>
    </location>
</feature>
<evidence type="ECO:0000256" key="3">
    <source>
        <dbReference type="PROSITE-ProRule" id="PRU00339"/>
    </source>
</evidence>
<dbReference type="InterPro" id="IPR019734">
    <property type="entry name" value="TPR_rpt"/>
</dbReference>
<dbReference type="Gene3D" id="1.25.40.10">
    <property type="entry name" value="Tetratricopeptide repeat domain"/>
    <property type="match status" value="3"/>
</dbReference>
<name>A0ABW8TF50_9CLOT</name>
<dbReference type="Pfam" id="PF07719">
    <property type="entry name" value="TPR_2"/>
    <property type="match status" value="1"/>
</dbReference>
<dbReference type="Pfam" id="PF13432">
    <property type="entry name" value="TPR_16"/>
    <property type="match status" value="1"/>
</dbReference>
<dbReference type="PANTHER" id="PTHR43630:SF2">
    <property type="entry name" value="GLYCOSYLTRANSFERASE"/>
    <property type="match status" value="1"/>
</dbReference>
<proteinExistence type="predicted"/>
<feature type="repeat" description="TPR" evidence="3">
    <location>
        <begin position="201"/>
        <end position="234"/>
    </location>
</feature>
<dbReference type="Proteomes" id="UP001623592">
    <property type="component" value="Unassembled WGS sequence"/>
</dbReference>
<feature type="domain" description="Glycosyltransferase 2-like" evidence="4">
    <location>
        <begin position="6"/>
        <end position="162"/>
    </location>
</feature>
<accession>A0ABW8TF50</accession>
<keyword evidence="5" id="KW-0328">Glycosyltransferase</keyword>
<keyword evidence="5" id="KW-0808">Transferase</keyword>
<evidence type="ECO:0000259" key="4">
    <source>
        <dbReference type="Pfam" id="PF00535"/>
    </source>
</evidence>
<organism evidence="5 6">
    <name type="scientific">Clostridium neuense</name>
    <dbReference type="NCBI Taxonomy" id="1728934"/>
    <lineage>
        <taxon>Bacteria</taxon>
        <taxon>Bacillati</taxon>
        <taxon>Bacillota</taxon>
        <taxon>Clostridia</taxon>
        <taxon>Eubacteriales</taxon>
        <taxon>Clostridiaceae</taxon>
        <taxon>Clostridium</taxon>
    </lineage>
</organism>
<sequence length="590" mass="69409">MKNEISLCMIVKNEEKYLSQCLNSVKDIVDEIIVVDTGSTDKTVDIAKSFGAKLYYFKWNNNFSEARNISLKYATKDWILIMDADDEFCNEDKIKFRELLQQLNENMIYYFETLNYCGDIPNNSNISVNLNPRLFKNNYGFFYEGKVHNQLMNNSHVCSGASCAIRVYHYGYLESTVKDKDKRNRNITLLKDQISKDPNDSYAYFNLGNEYYALGDNEKALECYLKSYEDFSLDKGYSFVLMIKMIIANIDLKRYDEALKLADKAAEYYSMSTDIYYLKGLIYEIQGRYTLAIRALEECIKIANPPSEYKFIYGTESFKSLYELANIYMKLKDYTSAFKYYEDTIRVKRDSVECIYNICHILKEEKRPIKEIKAIIEGLFSEYPKAYQIIADVLFNEGYYEDALEYEKKCEDAGIENEDLKMFKSNCFLRTKNYDECVKMNSITQESPYYFQFLTNKVIAFVLKEQYDEAKKVLENIKGEESKKEVQVYEQFINLFMGKETKILSEDEKEKGYTNTIFKICEVLLINKELDKFELSLELLNLISDKDVLNILAKIYYKHGYVEMAKNEILRSIKIFDVYDNYGLDILREI</sequence>
<dbReference type="InterPro" id="IPR011990">
    <property type="entry name" value="TPR-like_helical_dom_sf"/>
</dbReference>
<dbReference type="EMBL" id="JBJIAA010000009">
    <property type="protein sequence ID" value="MFL0251065.1"/>
    <property type="molecule type" value="Genomic_DNA"/>
</dbReference>
<dbReference type="InterPro" id="IPR013105">
    <property type="entry name" value="TPR_2"/>
</dbReference>
<keyword evidence="1" id="KW-0677">Repeat</keyword>